<evidence type="ECO:0000313" key="4">
    <source>
        <dbReference type="Proteomes" id="UP000095564"/>
    </source>
</evidence>
<gene>
    <name evidence="2" type="ORF">ERS852520_01439</name>
    <name evidence="1" type="ORF">ERS852571_02675</name>
</gene>
<name>A0A174NNY2_ANAHA</name>
<reference evidence="3 4" key="1">
    <citation type="submission" date="2015-09" db="EMBL/GenBank/DDBJ databases">
        <authorList>
            <consortium name="Pathogen Informatics"/>
        </authorList>
    </citation>
    <scope>NUCLEOTIDE SEQUENCE [LARGE SCALE GENOMIC DNA]</scope>
    <source>
        <strain evidence="2 4">2789STDY5834908</strain>
        <strain evidence="1 3">2789STDY5834959</strain>
    </source>
</reference>
<dbReference type="EMBL" id="CYXY01000020">
    <property type="protein sequence ID" value="CUN12583.1"/>
    <property type="molecule type" value="Genomic_DNA"/>
</dbReference>
<protein>
    <submittedName>
        <fullName evidence="2">Uncharacterized protein</fullName>
    </submittedName>
</protein>
<accession>A0A174NNY2</accession>
<evidence type="ECO:0000313" key="3">
    <source>
        <dbReference type="Proteomes" id="UP000095553"/>
    </source>
</evidence>
<organism evidence="2 4">
    <name type="scientific">Anaerostipes hadrus</name>
    <dbReference type="NCBI Taxonomy" id="649756"/>
    <lineage>
        <taxon>Bacteria</taxon>
        <taxon>Bacillati</taxon>
        <taxon>Bacillota</taxon>
        <taxon>Clostridia</taxon>
        <taxon>Lachnospirales</taxon>
        <taxon>Lachnospiraceae</taxon>
        <taxon>Anaerostipes</taxon>
    </lineage>
</organism>
<sequence>MLDEKELKKTKRVNITGEIPNGRLQILDNNGKIREFRLREMTIAGARTEIDQCNRENYCVYYKGVVEILDRFHINSYKKTFKYILKSKKWFICGNYDDIIKAHR</sequence>
<dbReference type="Proteomes" id="UP000095564">
    <property type="component" value="Unassembled WGS sequence"/>
</dbReference>
<dbReference type="OrthoDB" id="9911378at2"/>
<dbReference type="Proteomes" id="UP000095553">
    <property type="component" value="Unassembled WGS sequence"/>
</dbReference>
<dbReference type="EMBL" id="CZAU01000012">
    <property type="protein sequence ID" value="CUP47695.1"/>
    <property type="molecule type" value="Genomic_DNA"/>
</dbReference>
<dbReference type="RefSeq" id="WP_055073319.1">
    <property type="nucleotide sequence ID" value="NZ_BAABXM010000001.1"/>
</dbReference>
<dbReference type="AlphaFoldDB" id="A0A174NNY2"/>
<proteinExistence type="predicted"/>
<evidence type="ECO:0000313" key="2">
    <source>
        <dbReference type="EMBL" id="CUP47695.1"/>
    </source>
</evidence>
<evidence type="ECO:0000313" key="1">
    <source>
        <dbReference type="EMBL" id="CUN12583.1"/>
    </source>
</evidence>